<evidence type="ECO:0000256" key="2">
    <source>
        <dbReference type="ARBA" id="ARBA00022448"/>
    </source>
</evidence>
<dbReference type="GO" id="GO:0055085">
    <property type="term" value="P:transmembrane transport"/>
    <property type="evidence" value="ECO:0007669"/>
    <property type="project" value="InterPro"/>
</dbReference>
<gene>
    <name evidence="9" type="primary">ugpA_89</name>
    <name evidence="10" type="ORF">DWX31_14850</name>
    <name evidence="12" type="ORF">DXC39_25675</name>
    <name evidence="11" type="ORF">DXD79_20260</name>
    <name evidence="9" type="ORF">ERS852407_05748</name>
</gene>
<evidence type="ECO:0000256" key="4">
    <source>
        <dbReference type="ARBA" id="ARBA00022692"/>
    </source>
</evidence>
<dbReference type="RefSeq" id="WP_002602823.1">
    <property type="nucleotide sequence ID" value="NZ_CABIXC010000027.1"/>
</dbReference>
<feature type="transmembrane region" description="Helical" evidence="7">
    <location>
        <begin position="20"/>
        <end position="45"/>
    </location>
</feature>
<evidence type="ECO:0000256" key="3">
    <source>
        <dbReference type="ARBA" id="ARBA00022475"/>
    </source>
</evidence>
<dbReference type="EMBL" id="CYZE01000027">
    <property type="protein sequence ID" value="CUP37391.1"/>
    <property type="molecule type" value="Genomic_DNA"/>
</dbReference>
<dbReference type="Proteomes" id="UP000263014">
    <property type="component" value="Unassembled WGS sequence"/>
</dbReference>
<feature type="transmembrane region" description="Helical" evidence="7">
    <location>
        <begin position="166"/>
        <end position="190"/>
    </location>
</feature>
<evidence type="ECO:0000256" key="7">
    <source>
        <dbReference type="RuleBase" id="RU363032"/>
    </source>
</evidence>
<dbReference type="InterPro" id="IPR000515">
    <property type="entry name" value="MetI-like"/>
</dbReference>
<evidence type="ECO:0000256" key="5">
    <source>
        <dbReference type="ARBA" id="ARBA00022989"/>
    </source>
</evidence>
<accession>A0A174MQJ4</accession>
<keyword evidence="5 7" id="KW-1133">Transmembrane helix</keyword>
<name>A0A174MQJ4_9FIRM</name>
<reference evidence="14 15" key="2">
    <citation type="submission" date="2018-08" db="EMBL/GenBank/DDBJ databases">
        <title>A genome reference for cultivated species of the human gut microbiota.</title>
        <authorList>
            <person name="Zou Y."/>
            <person name="Xue W."/>
            <person name="Luo G."/>
        </authorList>
    </citation>
    <scope>NUCLEOTIDE SEQUENCE [LARGE SCALE GENOMIC DNA]</scope>
    <source>
        <strain evidence="10 14">AF19-13AC</strain>
        <strain evidence="12 15">TF05-11AC</strain>
        <strain evidence="11 16">TM09-12</strain>
    </source>
</reference>
<keyword evidence="2 7" id="KW-0813">Transport</keyword>
<dbReference type="InterPro" id="IPR035906">
    <property type="entry name" value="MetI-like_sf"/>
</dbReference>
<dbReference type="CDD" id="cd06261">
    <property type="entry name" value="TM_PBP2"/>
    <property type="match status" value="1"/>
</dbReference>
<sequence length="309" mass="34557">MNTKKSFGQRMKKSWQKGDITMWIMLLPTIFFILVMSVYPFLWLIRYVFYDYNGFKAYFVGLDNFKRVLTDKIYWNSVLHTFEYAVMKLLFVIPLSLVTAVLLQRKRFGSGLFQGIFFLPTVISSAVYSLIWYFIFATYNGVLNGYLQAAGVIGAPVDWLGSSRTAMAAVVIVAIWGAFGNYMILLISGLTGIPADVYESAQIDGANGVQTFFRITLPMLGPVLKVVIMLAITTAFKDYQSILVLTGGGPNNRTHVMFSYIFEMVFGTSGKASQLQIGYGSVLSIISAVIVGLITIVYLKFSKKMDEIS</sequence>
<organism evidence="9 13">
    <name type="scientific">Hungatella hathewayi</name>
    <dbReference type="NCBI Taxonomy" id="154046"/>
    <lineage>
        <taxon>Bacteria</taxon>
        <taxon>Bacillati</taxon>
        <taxon>Bacillota</taxon>
        <taxon>Clostridia</taxon>
        <taxon>Lachnospirales</taxon>
        <taxon>Lachnospiraceae</taxon>
        <taxon>Hungatella</taxon>
    </lineage>
</organism>
<dbReference type="Proteomes" id="UP000261257">
    <property type="component" value="Unassembled WGS sequence"/>
</dbReference>
<comment type="subcellular location">
    <subcellularLocation>
        <location evidence="1 7">Cell membrane</location>
        <topology evidence="1 7">Multi-pass membrane protein</topology>
    </subcellularLocation>
</comment>
<feature type="transmembrane region" description="Helical" evidence="7">
    <location>
        <begin position="115"/>
        <end position="135"/>
    </location>
</feature>
<feature type="domain" description="ABC transmembrane type-1" evidence="8">
    <location>
        <begin position="78"/>
        <end position="298"/>
    </location>
</feature>
<evidence type="ECO:0000313" key="12">
    <source>
        <dbReference type="EMBL" id="RGL97037.1"/>
    </source>
</evidence>
<dbReference type="Gene3D" id="1.10.3720.10">
    <property type="entry name" value="MetI-like"/>
    <property type="match status" value="1"/>
</dbReference>
<dbReference type="EMBL" id="QTJW01000009">
    <property type="protein sequence ID" value="RGD69867.1"/>
    <property type="molecule type" value="Genomic_DNA"/>
</dbReference>
<evidence type="ECO:0000313" key="11">
    <source>
        <dbReference type="EMBL" id="RGJ00830.1"/>
    </source>
</evidence>
<keyword evidence="3" id="KW-1003">Cell membrane</keyword>
<dbReference type="GO" id="GO:0005886">
    <property type="term" value="C:plasma membrane"/>
    <property type="evidence" value="ECO:0007669"/>
    <property type="project" value="UniProtKB-SubCell"/>
</dbReference>
<keyword evidence="6 7" id="KW-0472">Membrane</keyword>
<evidence type="ECO:0000313" key="13">
    <source>
        <dbReference type="Proteomes" id="UP000095651"/>
    </source>
</evidence>
<dbReference type="EMBL" id="QSON01000010">
    <property type="protein sequence ID" value="RGJ00830.1"/>
    <property type="molecule type" value="Genomic_DNA"/>
</dbReference>
<feature type="transmembrane region" description="Helical" evidence="7">
    <location>
        <begin position="84"/>
        <end position="103"/>
    </location>
</feature>
<dbReference type="SUPFAM" id="SSF161098">
    <property type="entry name" value="MetI-like"/>
    <property type="match status" value="1"/>
</dbReference>
<protein>
    <submittedName>
        <fullName evidence="9">Binding-protein-dependent transport system inner membrane protein</fullName>
    </submittedName>
    <submittedName>
        <fullName evidence="10">Sugar ABC transporter permease</fullName>
    </submittedName>
</protein>
<dbReference type="EMBL" id="QSSQ01000038">
    <property type="protein sequence ID" value="RGL97037.1"/>
    <property type="molecule type" value="Genomic_DNA"/>
</dbReference>
<evidence type="ECO:0000313" key="9">
    <source>
        <dbReference type="EMBL" id="CUP37391.1"/>
    </source>
</evidence>
<dbReference type="AlphaFoldDB" id="A0A174MQJ4"/>
<dbReference type="Proteomes" id="UP000095651">
    <property type="component" value="Unassembled WGS sequence"/>
</dbReference>
<dbReference type="PANTHER" id="PTHR30193:SF37">
    <property type="entry name" value="INNER MEMBRANE ABC TRANSPORTER PERMEASE PROTEIN YCJO"/>
    <property type="match status" value="1"/>
</dbReference>
<dbReference type="OrthoDB" id="9761387at2"/>
<dbReference type="InterPro" id="IPR051393">
    <property type="entry name" value="ABC_transporter_permease"/>
</dbReference>
<evidence type="ECO:0000259" key="8">
    <source>
        <dbReference type="PROSITE" id="PS50928"/>
    </source>
</evidence>
<evidence type="ECO:0000256" key="1">
    <source>
        <dbReference type="ARBA" id="ARBA00004651"/>
    </source>
</evidence>
<evidence type="ECO:0000313" key="10">
    <source>
        <dbReference type="EMBL" id="RGD69867.1"/>
    </source>
</evidence>
<feature type="transmembrane region" description="Helical" evidence="7">
    <location>
        <begin position="211"/>
        <end position="236"/>
    </location>
</feature>
<proteinExistence type="inferred from homology"/>
<dbReference type="Proteomes" id="UP000261023">
    <property type="component" value="Unassembled WGS sequence"/>
</dbReference>
<dbReference type="Pfam" id="PF00528">
    <property type="entry name" value="BPD_transp_1"/>
    <property type="match status" value="1"/>
</dbReference>
<keyword evidence="4 7" id="KW-0812">Transmembrane</keyword>
<dbReference type="PROSITE" id="PS50928">
    <property type="entry name" value="ABC_TM1"/>
    <property type="match status" value="1"/>
</dbReference>
<reference evidence="9 13" key="1">
    <citation type="submission" date="2015-09" db="EMBL/GenBank/DDBJ databases">
        <authorList>
            <consortium name="Pathogen Informatics"/>
        </authorList>
    </citation>
    <scope>NUCLEOTIDE SEQUENCE [LARGE SCALE GENOMIC DNA]</scope>
    <source>
        <strain evidence="9 13">2789STDY5608850</strain>
    </source>
</reference>
<evidence type="ECO:0000256" key="6">
    <source>
        <dbReference type="ARBA" id="ARBA00023136"/>
    </source>
</evidence>
<evidence type="ECO:0000313" key="15">
    <source>
        <dbReference type="Proteomes" id="UP000261257"/>
    </source>
</evidence>
<evidence type="ECO:0000313" key="16">
    <source>
        <dbReference type="Proteomes" id="UP000263014"/>
    </source>
</evidence>
<evidence type="ECO:0000313" key="14">
    <source>
        <dbReference type="Proteomes" id="UP000261023"/>
    </source>
</evidence>
<feature type="transmembrane region" description="Helical" evidence="7">
    <location>
        <begin position="277"/>
        <end position="299"/>
    </location>
</feature>
<comment type="similarity">
    <text evidence="7">Belongs to the binding-protein-dependent transport system permease family.</text>
</comment>
<dbReference type="PANTHER" id="PTHR30193">
    <property type="entry name" value="ABC TRANSPORTER PERMEASE PROTEIN"/>
    <property type="match status" value="1"/>
</dbReference>